<proteinExistence type="predicted"/>
<sequence>MLNYMIKKYCEGKDLEETEKIYDEYIISLKKFFQVMPPLHGDNDILNKITS</sequence>
<organism evidence="1 2">
    <name type="scientific">Staphylococcus succinus</name>
    <dbReference type="NCBI Taxonomy" id="61015"/>
    <lineage>
        <taxon>Bacteria</taxon>
        <taxon>Bacillati</taxon>
        <taxon>Bacillota</taxon>
        <taxon>Bacilli</taxon>
        <taxon>Bacillales</taxon>
        <taxon>Staphylococcaceae</taxon>
        <taxon>Staphylococcus</taxon>
    </lineage>
</organism>
<dbReference type="AlphaFoldDB" id="A0A9Q6HM23"/>
<comment type="caution">
    <text evidence="1">The sequence shown here is derived from an EMBL/GenBank/DDBJ whole genome shotgun (WGS) entry which is preliminary data.</text>
</comment>
<protein>
    <submittedName>
        <fullName evidence="1">Uncharacterized protein</fullName>
    </submittedName>
</protein>
<reference evidence="1 2" key="1">
    <citation type="journal article" date="2016" name="Front. Microbiol.">
        <title>Comprehensive Phylogenetic Analysis of Bovine Non-aureus Staphylococci Species Based on Whole-Genome Sequencing.</title>
        <authorList>
            <person name="Naushad S."/>
            <person name="Barkema H.W."/>
            <person name="Luby C."/>
            <person name="Condas L.A."/>
            <person name="Nobrega D.B."/>
            <person name="Carson D.A."/>
            <person name="De Buck J."/>
        </authorList>
    </citation>
    <scope>NUCLEOTIDE SEQUENCE [LARGE SCALE GENOMIC DNA]</scope>
    <source>
        <strain evidence="1 2">SNUC 1231</strain>
    </source>
</reference>
<dbReference type="Proteomes" id="UP000241960">
    <property type="component" value="Unassembled WGS sequence"/>
</dbReference>
<dbReference type="EMBL" id="PZFQ01000054">
    <property type="protein sequence ID" value="PTI73961.1"/>
    <property type="molecule type" value="Genomic_DNA"/>
</dbReference>
<gene>
    <name evidence="1" type="ORF">BU058_12295</name>
</gene>
<evidence type="ECO:0000313" key="1">
    <source>
        <dbReference type="EMBL" id="PTI73961.1"/>
    </source>
</evidence>
<evidence type="ECO:0000313" key="2">
    <source>
        <dbReference type="Proteomes" id="UP000241960"/>
    </source>
</evidence>
<accession>A0A9Q6HM23</accession>
<name>A0A9Q6HM23_9STAP</name>